<feature type="domain" description="Class II aldolase/adducin N-terminal" evidence="1">
    <location>
        <begin position="24"/>
        <end position="203"/>
    </location>
</feature>
<dbReference type="InterPro" id="IPR001303">
    <property type="entry name" value="Aldolase_II/adducin_N"/>
</dbReference>
<dbReference type="SUPFAM" id="SSF53639">
    <property type="entry name" value="AraD/HMP-PK domain-like"/>
    <property type="match status" value="1"/>
</dbReference>
<dbReference type="GO" id="GO:0051015">
    <property type="term" value="F:actin filament binding"/>
    <property type="evidence" value="ECO:0007669"/>
    <property type="project" value="TreeGrafter"/>
</dbReference>
<evidence type="ECO:0000259" key="1">
    <source>
        <dbReference type="SMART" id="SM01007"/>
    </source>
</evidence>
<dbReference type="InterPro" id="IPR036409">
    <property type="entry name" value="Aldolase_II/adducin_N_sf"/>
</dbReference>
<dbReference type="InterPro" id="IPR051017">
    <property type="entry name" value="Aldolase-II_Adducin_sf"/>
</dbReference>
<organism evidence="2">
    <name type="scientific">hydrothermal vent metagenome</name>
    <dbReference type="NCBI Taxonomy" id="652676"/>
    <lineage>
        <taxon>unclassified sequences</taxon>
        <taxon>metagenomes</taxon>
        <taxon>ecological metagenomes</taxon>
    </lineage>
</organism>
<gene>
    <name evidence="2" type="ORF">MGWOODY_XGa1076</name>
</gene>
<dbReference type="GO" id="GO:0005856">
    <property type="term" value="C:cytoskeleton"/>
    <property type="evidence" value="ECO:0007669"/>
    <property type="project" value="TreeGrafter"/>
</dbReference>
<dbReference type="Gene3D" id="3.40.225.10">
    <property type="entry name" value="Class II aldolase/adducin N-terminal domain"/>
    <property type="match status" value="1"/>
</dbReference>
<dbReference type="PANTHER" id="PTHR10672:SF3">
    <property type="entry name" value="PROTEIN HU-LI TAI SHAO"/>
    <property type="match status" value="1"/>
</dbReference>
<dbReference type="SMART" id="SM01007">
    <property type="entry name" value="Aldolase_II"/>
    <property type="match status" value="1"/>
</dbReference>
<dbReference type="Pfam" id="PF00596">
    <property type="entry name" value="Aldolase_II"/>
    <property type="match status" value="1"/>
</dbReference>
<reference evidence="2" key="1">
    <citation type="submission" date="2015-10" db="EMBL/GenBank/DDBJ databases">
        <authorList>
            <person name="Gilbert D.G."/>
        </authorList>
    </citation>
    <scope>NUCLEOTIDE SEQUENCE</scope>
</reference>
<dbReference type="EMBL" id="CZRL01000084">
    <property type="protein sequence ID" value="CUS52578.1"/>
    <property type="molecule type" value="Genomic_DNA"/>
</dbReference>
<dbReference type="NCBIfam" id="NF005451">
    <property type="entry name" value="PRK07044.1"/>
    <property type="match status" value="1"/>
</dbReference>
<dbReference type="PANTHER" id="PTHR10672">
    <property type="entry name" value="ADDUCIN"/>
    <property type="match status" value="1"/>
</dbReference>
<protein>
    <submittedName>
        <fullName evidence="2">Ribulose-5-phosphate 4-epimerase and related epimerases and aldolases</fullName>
    </submittedName>
</protein>
<dbReference type="AlphaFoldDB" id="A0A170PRE9"/>
<accession>A0A170PRE9</accession>
<name>A0A170PRE9_9ZZZZ</name>
<evidence type="ECO:0000313" key="2">
    <source>
        <dbReference type="EMBL" id="CUS52578.1"/>
    </source>
</evidence>
<sequence length="258" mass="28945">MALTAGSTVRGITQFGQVEWDTRVELAACYRIFDYLGWTELIYNHITLRVPGPEKHFLINPFGLHYSEVTASNLVKIDLDGNPIGDSDYPVNLAGYVIHSAVHRHREDAHCIMHTHTTAGMAVACLEEGLTYDNFMAAFLPNVAYHDFQGVTVDRAEQDDLVNSLGQSNALILRNHGLLSCGPTVAKAFSTLWTLERACQIQLATHSMNKAVLPLPEKAFQRTADLSNIDKKRTYNPEQMVLDWLRREIDKRDPSYAS</sequence>
<proteinExistence type="predicted"/>